<dbReference type="PROSITE" id="PS50923">
    <property type="entry name" value="SUSHI"/>
    <property type="match status" value="1"/>
</dbReference>
<dbReference type="InterPro" id="IPR000884">
    <property type="entry name" value="TSP1_rpt"/>
</dbReference>
<dbReference type="InterPro" id="IPR003410">
    <property type="entry name" value="HYR_dom"/>
</dbReference>
<dbReference type="CDD" id="cd00033">
    <property type="entry name" value="CCP"/>
    <property type="match status" value="1"/>
</dbReference>
<dbReference type="FunFam" id="2.10.25.10:FF:000472">
    <property type="entry name" value="Uncharacterized protein, isoform A"/>
    <property type="match status" value="1"/>
</dbReference>
<dbReference type="EMBL" id="VSWD01000005">
    <property type="protein sequence ID" value="KAK3101782.1"/>
    <property type="molecule type" value="Genomic_DNA"/>
</dbReference>
<feature type="disulfide bond" evidence="5">
    <location>
        <begin position="874"/>
        <end position="884"/>
    </location>
</feature>
<keyword evidence="2" id="KW-0677">Repeat</keyword>
<dbReference type="SMART" id="SM00181">
    <property type="entry name" value="EGF"/>
    <property type="match status" value="3"/>
</dbReference>
<gene>
    <name evidence="13" type="ORF">FSP39_006299</name>
</gene>
<evidence type="ECO:0000256" key="9">
    <source>
        <dbReference type="SAM" id="SignalP"/>
    </source>
</evidence>
<dbReference type="SUPFAM" id="SSF82895">
    <property type="entry name" value="TSP-1 type 1 repeat"/>
    <property type="match status" value="1"/>
</dbReference>
<evidence type="ECO:0000256" key="6">
    <source>
        <dbReference type="PROSITE-ProRule" id="PRU00302"/>
    </source>
</evidence>
<feature type="domain" description="HYR" evidence="11">
    <location>
        <begin position="78"/>
        <end position="163"/>
    </location>
</feature>
<feature type="domain" description="HYR" evidence="11">
    <location>
        <begin position="231"/>
        <end position="316"/>
    </location>
</feature>
<dbReference type="PROSITE" id="PS00010">
    <property type="entry name" value="ASX_HYDROXYL"/>
    <property type="match status" value="2"/>
</dbReference>
<proteinExistence type="predicted"/>
<dbReference type="InterPro" id="IPR009030">
    <property type="entry name" value="Growth_fac_rcpt_cys_sf"/>
</dbReference>
<evidence type="ECO:0000259" key="11">
    <source>
        <dbReference type="PROSITE" id="PS50825"/>
    </source>
</evidence>
<feature type="disulfide bond" evidence="5">
    <location>
        <begin position="933"/>
        <end position="942"/>
    </location>
</feature>
<dbReference type="AlphaFoldDB" id="A0AA88YAM5"/>
<dbReference type="Pfam" id="PF00090">
    <property type="entry name" value="TSP_1"/>
    <property type="match status" value="1"/>
</dbReference>
<keyword evidence="8" id="KW-0812">Transmembrane</keyword>
<feature type="signal peptide" evidence="9">
    <location>
        <begin position="1"/>
        <end position="17"/>
    </location>
</feature>
<dbReference type="SMART" id="SM00179">
    <property type="entry name" value="EGF_CA"/>
    <property type="match status" value="2"/>
</dbReference>
<dbReference type="CDD" id="cd00054">
    <property type="entry name" value="EGF_CA"/>
    <property type="match status" value="1"/>
</dbReference>
<dbReference type="SUPFAM" id="SSF57196">
    <property type="entry name" value="EGF/Laminin"/>
    <property type="match status" value="2"/>
</dbReference>
<dbReference type="PANTHER" id="PTHR46343:SF2">
    <property type="entry name" value="SUSHI_VON WILLEBRAND FACTOR TYPE A_EGF_PENTRAXIN DOMAIN-CONTAINING 1"/>
    <property type="match status" value="1"/>
</dbReference>
<dbReference type="InterPro" id="IPR036383">
    <property type="entry name" value="TSP1_rpt_sf"/>
</dbReference>
<evidence type="ECO:0000259" key="12">
    <source>
        <dbReference type="PROSITE" id="PS50923"/>
    </source>
</evidence>
<evidence type="ECO:0000256" key="4">
    <source>
        <dbReference type="ARBA" id="ARBA00023180"/>
    </source>
</evidence>
<evidence type="ECO:0000256" key="7">
    <source>
        <dbReference type="SAM" id="MobiDB-lite"/>
    </source>
</evidence>
<dbReference type="Pfam" id="PF00084">
    <property type="entry name" value="Sushi"/>
    <property type="match status" value="1"/>
</dbReference>
<dbReference type="InterPro" id="IPR000152">
    <property type="entry name" value="EGF-type_Asp/Asn_hydroxyl_site"/>
</dbReference>
<dbReference type="SMART" id="SM00209">
    <property type="entry name" value="TSP1"/>
    <property type="match status" value="1"/>
</dbReference>
<dbReference type="PROSITE" id="PS50092">
    <property type="entry name" value="TSP1"/>
    <property type="match status" value="1"/>
</dbReference>
<dbReference type="PROSITE" id="PS50026">
    <property type="entry name" value="EGF_3"/>
    <property type="match status" value="2"/>
</dbReference>
<feature type="compositionally biased region" description="Polar residues" evidence="7">
    <location>
        <begin position="989"/>
        <end position="1002"/>
    </location>
</feature>
<dbReference type="PROSITE" id="PS50825">
    <property type="entry name" value="HYR"/>
    <property type="match status" value="2"/>
</dbReference>
<evidence type="ECO:0000256" key="2">
    <source>
        <dbReference type="ARBA" id="ARBA00022737"/>
    </source>
</evidence>
<dbReference type="Gene3D" id="2.60.120.200">
    <property type="match status" value="1"/>
</dbReference>
<dbReference type="Pfam" id="PF13385">
    <property type="entry name" value="Laminin_G_3"/>
    <property type="match status" value="1"/>
</dbReference>
<keyword evidence="3 5" id="KW-1015">Disulfide bond</keyword>
<keyword evidence="1 9" id="KW-0732">Signal</keyword>
<dbReference type="SUPFAM" id="SSF57535">
    <property type="entry name" value="Complement control module/SCR domain"/>
    <property type="match status" value="2"/>
</dbReference>
<dbReference type="Pfam" id="PF00008">
    <property type="entry name" value="EGF"/>
    <property type="match status" value="1"/>
</dbReference>
<keyword evidence="8" id="KW-0472">Membrane</keyword>
<evidence type="ECO:0000259" key="10">
    <source>
        <dbReference type="PROSITE" id="PS50026"/>
    </source>
</evidence>
<keyword evidence="5" id="KW-0245">EGF-like domain</keyword>
<dbReference type="Pfam" id="PF02494">
    <property type="entry name" value="HYR"/>
    <property type="match status" value="2"/>
</dbReference>
<dbReference type="InterPro" id="IPR000436">
    <property type="entry name" value="Sushi_SCR_CCP_dom"/>
</dbReference>
<feature type="domain" description="EGF-like" evidence="10">
    <location>
        <begin position="870"/>
        <end position="905"/>
    </location>
</feature>
<sequence length="1095" mass="120481">MLKLFVIIQCCIIAILSHEIKVSSEGVDKTKNCLAADLGLSDIIQETIFLDEDRYMIDDVTFICRLGKWEKQMPEPDPPNNPPSVACPENMMDIYALRGEESRVVTWEIPTGHDNEDGSLAATLVQGDEPGSLFQRGTHTIIYSVTDSKAYTATCNFQIRVSVINCLPIPWPVNGYVYCGQVGFIWGTSCDVGCNDGFEISTGTSNNRQSVVCEKDSNNGGIYDIDIPTCTDSEPPTLSNCPGTLSVYADRGETSATLFWNAPIASDNSGNVTLEQTLGSPPGSVFEEGLHEIRYRAIDGRGNTSPECIFFLQVEQLRCDPPSIDDRFLIYECPEGFTYGSMCTLKCMGSFQLVGNANITCEQDGEDMNWSWDQTKQHCDTNPCEALNPPTNGAMSCARWLFGQQCQMQCGADMDIPLGTVNSNGQAFTGIFTCSETTGTYIPDTVPDCTARRRPNIQYLNGEFFYFTGDCNDADVLETIKQNFINQMQILETTGYEGVCPDSTECNVDNVDVTCGPTSGKRRKRESSLIDKLMDLCRIRRSTHTHEIRVDFRVTIVPNDTSRTPIDSFYYYEGVMNDMSDEIRELVQNGGMDVGGLTADSSTYAVGFSEVICPDNYNFQWSTLKCDICSPGYYSSTGLAPCHPCSKSLYQNEYQSTQCNQCPPGLTTAYTGSISSDNCTAFDLHLSSKEDNISLGSFNESVMSWTLASWINFNSTKSSIEILFQSASGVSSIQVSPLNTTLNLLTDKSTHQIELQDGSWNHISSSVDFASKRWKLYINGQETFNSAFTMSKIDDNYRLQSGGNIVVTSMESDRVGISQFLMFDYVLTTTEITILSNSCVTTHPSASLSPASLNQTSVEGHITVPSQCDDTNNCLPNPCNGYNCTDGLDSFICHCENGYSGSKCENEPNPCSNSPCINGGTCHNAADDYQCSCPTGFKGKNCHVQIINGGWSDWMEWSVCSETCGGGVRLRSRLCNSPPPDSDGVPCKQSLSNETDSCNTEDCPSKEDDDDDEEVPVLLIVLLSAITVLIIVGIVIATLLVVKQSKRRKIRKGRRQGSIASLSMVRPYTEEKLEITDYENCSGVYENDPPPILKY</sequence>
<dbReference type="Proteomes" id="UP001186944">
    <property type="component" value="Unassembled WGS sequence"/>
</dbReference>
<dbReference type="Gene3D" id="2.10.50.10">
    <property type="entry name" value="Tumor Necrosis Factor Receptor, subunit A, domain 2"/>
    <property type="match status" value="1"/>
</dbReference>
<dbReference type="Pfam" id="PF07699">
    <property type="entry name" value="Ephrin_rec_like"/>
    <property type="match status" value="1"/>
</dbReference>
<dbReference type="GO" id="GO:0005509">
    <property type="term" value="F:calcium ion binding"/>
    <property type="evidence" value="ECO:0007669"/>
    <property type="project" value="InterPro"/>
</dbReference>
<comment type="caution">
    <text evidence="13">The sequence shown here is derived from an EMBL/GenBank/DDBJ whole genome shotgun (WGS) entry which is preliminary data.</text>
</comment>
<dbReference type="Gene3D" id="2.20.100.10">
    <property type="entry name" value="Thrombospondin type-1 (TSP1) repeat"/>
    <property type="match status" value="1"/>
</dbReference>
<dbReference type="PROSITE" id="PS01186">
    <property type="entry name" value="EGF_2"/>
    <property type="match status" value="2"/>
</dbReference>
<dbReference type="PROSITE" id="PS00022">
    <property type="entry name" value="EGF_1"/>
    <property type="match status" value="2"/>
</dbReference>
<dbReference type="Gene3D" id="2.10.25.10">
    <property type="entry name" value="Laminin"/>
    <property type="match status" value="2"/>
</dbReference>
<dbReference type="InterPro" id="IPR035976">
    <property type="entry name" value="Sushi/SCR/CCP_sf"/>
</dbReference>
<dbReference type="SMART" id="SM00032">
    <property type="entry name" value="CCP"/>
    <property type="match status" value="2"/>
</dbReference>
<feature type="chain" id="PRO_5041732256" evidence="9">
    <location>
        <begin position="18"/>
        <end position="1095"/>
    </location>
</feature>
<dbReference type="InterPro" id="IPR000742">
    <property type="entry name" value="EGF"/>
</dbReference>
<name>A0AA88YAM5_PINIB</name>
<dbReference type="SUPFAM" id="SSF49899">
    <property type="entry name" value="Concanavalin A-like lectins/glucanases"/>
    <property type="match status" value="1"/>
</dbReference>
<keyword evidence="8" id="KW-1133">Transmembrane helix</keyword>
<evidence type="ECO:0000256" key="3">
    <source>
        <dbReference type="ARBA" id="ARBA00023157"/>
    </source>
</evidence>
<dbReference type="SUPFAM" id="SSF57184">
    <property type="entry name" value="Growth factor receptor domain"/>
    <property type="match status" value="1"/>
</dbReference>
<feature type="domain" description="Sushi" evidence="12">
    <location>
        <begin position="317"/>
        <end position="381"/>
    </location>
</feature>
<keyword evidence="4" id="KW-0325">Glycoprotein</keyword>
<evidence type="ECO:0000313" key="14">
    <source>
        <dbReference type="Proteomes" id="UP001186944"/>
    </source>
</evidence>
<accession>A0AA88YAM5</accession>
<dbReference type="SMART" id="SM01411">
    <property type="entry name" value="Ephrin_rec_like"/>
    <property type="match status" value="1"/>
</dbReference>
<evidence type="ECO:0000256" key="8">
    <source>
        <dbReference type="SAM" id="Phobius"/>
    </source>
</evidence>
<feature type="disulfide bond" evidence="5">
    <location>
        <begin position="895"/>
        <end position="904"/>
    </location>
</feature>
<evidence type="ECO:0000256" key="5">
    <source>
        <dbReference type="PROSITE-ProRule" id="PRU00076"/>
    </source>
</evidence>
<dbReference type="InterPro" id="IPR001881">
    <property type="entry name" value="EGF-like_Ca-bd_dom"/>
</dbReference>
<comment type="caution">
    <text evidence="5">Lacks conserved residue(s) required for the propagation of feature annotation.</text>
</comment>
<protein>
    <submittedName>
        <fullName evidence="13">Uncharacterized protein</fullName>
    </submittedName>
</protein>
<evidence type="ECO:0000256" key="1">
    <source>
        <dbReference type="ARBA" id="ARBA00022729"/>
    </source>
</evidence>
<keyword evidence="14" id="KW-1185">Reference proteome</keyword>
<feature type="domain" description="EGF-like" evidence="10">
    <location>
        <begin position="907"/>
        <end position="943"/>
    </location>
</feature>
<dbReference type="InterPro" id="IPR011641">
    <property type="entry name" value="Tyr-kin_ephrin_A/B_rcpt-like"/>
</dbReference>
<reference evidence="13" key="1">
    <citation type="submission" date="2019-08" db="EMBL/GenBank/DDBJ databases">
        <title>The improved chromosome-level genome for the pearl oyster Pinctada fucata martensii using PacBio sequencing and Hi-C.</title>
        <authorList>
            <person name="Zheng Z."/>
        </authorList>
    </citation>
    <scope>NUCLEOTIDE SEQUENCE</scope>
    <source>
        <strain evidence="13">ZZ-2019</strain>
        <tissue evidence="13">Adductor muscle</tissue>
    </source>
</reference>
<dbReference type="Gene3D" id="2.10.70.10">
    <property type="entry name" value="Complement Module, domain 1"/>
    <property type="match status" value="2"/>
</dbReference>
<dbReference type="FunFam" id="2.20.100.10:FF:000001">
    <property type="entry name" value="semaphorin-5A isoform X1"/>
    <property type="match status" value="1"/>
</dbReference>
<keyword evidence="6" id="KW-0768">Sushi</keyword>
<organism evidence="13 14">
    <name type="scientific">Pinctada imbricata</name>
    <name type="common">Atlantic pearl-oyster</name>
    <name type="synonym">Pinctada martensii</name>
    <dbReference type="NCBI Taxonomy" id="66713"/>
    <lineage>
        <taxon>Eukaryota</taxon>
        <taxon>Metazoa</taxon>
        <taxon>Spiralia</taxon>
        <taxon>Lophotrochozoa</taxon>
        <taxon>Mollusca</taxon>
        <taxon>Bivalvia</taxon>
        <taxon>Autobranchia</taxon>
        <taxon>Pteriomorphia</taxon>
        <taxon>Pterioida</taxon>
        <taxon>Pterioidea</taxon>
        <taxon>Pteriidae</taxon>
        <taxon>Pinctada</taxon>
    </lineage>
</organism>
<dbReference type="InterPro" id="IPR043555">
    <property type="entry name" value="SRPX-like"/>
</dbReference>
<feature type="transmembrane region" description="Helical" evidence="8">
    <location>
        <begin position="1017"/>
        <end position="1042"/>
    </location>
</feature>
<dbReference type="InterPro" id="IPR013320">
    <property type="entry name" value="ConA-like_dom_sf"/>
</dbReference>
<feature type="region of interest" description="Disordered" evidence="7">
    <location>
        <begin position="978"/>
        <end position="1011"/>
    </location>
</feature>
<evidence type="ECO:0000313" key="13">
    <source>
        <dbReference type="EMBL" id="KAK3101782.1"/>
    </source>
</evidence>
<dbReference type="PANTHER" id="PTHR46343">
    <property type="entry name" value="HYR DOMAIN-CONTAINING PROTEIN"/>
    <property type="match status" value="1"/>
</dbReference>